<keyword evidence="4" id="KW-1185">Reference proteome</keyword>
<reference evidence="3 4" key="1">
    <citation type="journal article" date="2015" name="Genome Announc.">
        <title>Expanding the biotechnology potential of lactobacilli through comparative genomics of 213 strains and associated genera.</title>
        <authorList>
            <person name="Sun Z."/>
            <person name="Harris H.M."/>
            <person name="McCann A."/>
            <person name="Guo C."/>
            <person name="Argimon S."/>
            <person name="Zhang W."/>
            <person name="Yang X."/>
            <person name="Jeffery I.B."/>
            <person name="Cooney J.C."/>
            <person name="Kagawa T.F."/>
            <person name="Liu W."/>
            <person name="Song Y."/>
            <person name="Salvetti E."/>
            <person name="Wrobel A."/>
            <person name="Rasinkangas P."/>
            <person name="Parkhill J."/>
            <person name="Rea M.C."/>
            <person name="O'Sullivan O."/>
            <person name="Ritari J."/>
            <person name="Douillard F.P."/>
            <person name="Paul Ross R."/>
            <person name="Yang R."/>
            <person name="Briner A.E."/>
            <person name="Felis G.E."/>
            <person name="de Vos W.M."/>
            <person name="Barrangou R."/>
            <person name="Klaenhammer T.R."/>
            <person name="Caufield P.W."/>
            <person name="Cui Y."/>
            <person name="Zhang H."/>
            <person name="O'Toole P.W."/>
        </authorList>
    </citation>
    <scope>NUCLEOTIDE SEQUENCE [LARGE SCALE GENOMIC DNA]</scope>
    <source>
        <strain evidence="3 4">DSM 20605</strain>
    </source>
</reference>
<feature type="domain" description="Glycosyl hydrolases family 38 C-terminal" evidence="2">
    <location>
        <begin position="236"/>
        <end position="308"/>
    </location>
</feature>
<dbReference type="PATRIC" id="fig|1133569.4.peg.312"/>
<evidence type="ECO:0008006" key="5">
    <source>
        <dbReference type="Google" id="ProtNLM"/>
    </source>
</evidence>
<dbReference type="Pfam" id="PF07748">
    <property type="entry name" value="Glyco_hydro_38C"/>
    <property type="match status" value="1"/>
</dbReference>
<dbReference type="STRING" id="1133569.FD21_GL000294"/>
<name>A0A0R2C6F5_9LACO</name>
<dbReference type="Proteomes" id="UP000051576">
    <property type="component" value="Unassembled WGS sequence"/>
</dbReference>
<evidence type="ECO:0000313" key="3">
    <source>
        <dbReference type="EMBL" id="KRM83299.1"/>
    </source>
</evidence>
<dbReference type="AlphaFoldDB" id="A0A0R2C6F5"/>
<dbReference type="eggNOG" id="COG0383">
    <property type="taxonomic scope" value="Bacteria"/>
</dbReference>
<dbReference type="EMBL" id="AYYX01000120">
    <property type="protein sequence ID" value="KRM83299.1"/>
    <property type="molecule type" value="Genomic_DNA"/>
</dbReference>
<dbReference type="Gene3D" id="2.70.98.30">
    <property type="entry name" value="Golgi alpha-mannosidase II, domain 4"/>
    <property type="match status" value="1"/>
</dbReference>
<dbReference type="InterPro" id="IPR011013">
    <property type="entry name" value="Gal_mutarotase_sf_dom"/>
</dbReference>
<evidence type="ECO:0000313" key="4">
    <source>
        <dbReference type="Proteomes" id="UP000051576"/>
    </source>
</evidence>
<dbReference type="PANTHER" id="PTHR46017">
    <property type="entry name" value="ALPHA-MANNOSIDASE 2C1"/>
    <property type="match status" value="1"/>
</dbReference>
<protein>
    <recommendedName>
        <fullName evidence="5">Alpha-mannosidase</fullName>
    </recommendedName>
</protein>
<dbReference type="GO" id="GO:0030246">
    <property type="term" value="F:carbohydrate binding"/>
    <property type="evidence" value="ECO:0007669"/>
    <property type="project" value="InterPro"/>
</dbReference>
<dbReference type="Gene3D" id="2.60.40.2220">
    <property type="match status" value="1"/>
</dbReference>
<dbReference type="InterPro" id="IPR041147">
    <property type="entry name" value="GH38_C"/>
</dbReference>
<dbReference type="GO" id="GO:0009313">
    <property type="term" value="P:oligosaccharide catabolic process"/>
    <property type="evidence" value="ECO:0007669"/>
    <property type="project" value="TreeGrafter"/>
</dbReference>
<dbReference type="PANTHER" id="PTHR46017:SF1">
    <property type="entry name" value="ALPHA-MANNOSIDASE 2C1"/>
    <property type="match status" value="1"/>
</dbReference>
<dbReference type="Pfam" id="PF17677">
    <property type="entry name" value="Glyco_hydro38C2"/>
    <property type="match status" value="1"/>
</dbReference>
<feature type="domain" description="Glycosyl hydrolase family 38 C-terminal" evidence="1">
    <location>
        <begin position="8"/>
        <end position="177"/>
    </location>
</feature>
<dbReference type="InterPro" id="IPR011682">
    <property type="entry name" value="Glyco_hydro_38_C"/>
</dbReference>
<evidence type="ECO:0000259" key="1">
    <source>
        <dbReference type="Pfam" id="PF07748"/>
    </source>
</evidence>
<evidence type="ECO:0000259" key="2">
    <source>
        <dbReference type="Pfam" id="PF17677"/>
    </source>
</evidence>
<dbReference type="GO" id="GO:0004559">
    <property type="term" value="F:alpha-mannosidase activity"/>
    <property type="evidence" value="ECO:0007669"/>
    <property type="project" value="InterPro"/>
</dbReference>
<accession>A0A0R2C6F5</accession>
<gene>
    <name evidence="3" type="ORF">FD21_GL000294</name>
</gene>
<sequence>MFDTKLGGNLLWIYEDRPLDFDNWNIDKDYIHKGTQLKAGSYQLLENNSLFTSFEFVYSFRNSKIKQIVLFYSFSPRIDFKTYVDWHEHQTLLRTEFNTNINSSYARFDIQYGNILRSTSNNTTWEQAEFETVGHKWADLSDLGYGVSLLNDCKYGYKIKDKKVSLTLIKSGIYPDINADQGQHSFVYSLLPHNGDFVDGDVEKNGWELNDQLQLEKYQLIYKAGPLFNFTARYPVAVDAIKLSEDKKGIILRLNEYSGRLTKIAIKVNFACKSKVQLTNLEEKFIKNISIENNVLSIDVEPYKIVTLKFEL</sequence>
<dbReference type="SUPFAM" id="SSF74650">
    <property type="entry name" value="Galactose mutarotase-like"/>
    <property type="match status" value="1"/>
</dbReference>
<organism evidence="3 4">
    <name type="scientific">Liquorilactobacillus vini DSM 20605</name>
    <dbReference type="NCBI Taxonomy" id="1133569"/>
    <lineage>
        <taxon>Bacteria</taxon>
        <taxon>Bacillati</taxon>
        <taxon>Bacillota</taxon>
        <taxon>Bacilli</taxon>
        <taxon>Lactobacillales</taxon>
        <taxon>Lactobacillaceae</taxon>
        <taxon>Liquorilactobacillus</taxon>
    </lineage>
</organism>
<proteinExistence type="predicted"/>
<dbReference type="GO" id="GO:0006013">
    <property type="term" value="P:mannose metabolic process"/>
    <property type="evidence" value="ECO:0007669"/>
    <property type="project" value="InterPro"/>
</dbReference>
<comment type="caution">
    <text evidence="3">The sequence shown here is derived from an EMBL/GenBank/DDBJ whole genome shotgun (WGS) entry which is preliminary data.</text>
</comment>